<dbReference type="EC" id="6.3.2.12" evidence="12"/>
<dbReference type="GO" id="GO:0005737">
    <property type="term" value="C:cytoplasm"/>
    <property type="evidence" value="ECO:0007669"/>
    <property type="project" value="TreeGrafter"/>
</dbReference>
<keyword evidence="9" id="KW-0289">Folate biosynthesis</keyword>
<evidence type="ECO:0000256" key="4">
    <source>
        <dbReference type="ARBA" id="ARBA00022598"/>
    </source>
</evidence>
<proteinExistence type="inferred from homology"/>
<comment type="similarity">
    <text evidence="2">Belongs to the folylpolyglutamate synthase family.</text>
</comment>
<evidence type="ECO:0000256" key="5">
    <source>
        <dbReference type="ARBA" id="ARBA00022723"/>
    </source>
</evidence>
<dbReference type="GO" id="GO:0046872">
    <property type="term" value="F:metal ion binding"/>
    <property type="evidence" value="ECO:0007669"/>
    <property type="project" value="UniProtKB-KW"/>
</dbReference>
<dbReference type="PIRSF" id="PIRSF001563">
    <property type="entry name" value="Folylpolyglu_synth"/>
    <property type="match status" value="1"/>
</dbReference>
<organism evidence="12">
    <name type="scientific">hydrothermal vent metagenome</name>
    <dbReference type="NCBI Taxonomy" id="652676"/>
    <lineage>
        <taxon>unclassified sequences</taxon>
        <taxon>metagenomes</taxon>
        <taxon>ecological metagenomes</taxon>
    </lineage>
</organism>
<keyword evidence="4 12" id="KW-0436">Ligase</keyword>
<dbReference type="GO" id="GO:0046656">
    <property type="term" value="P:folic acid biosynthetic process"/>
    <property type="evidence" value="ECO:0007669"/>
    <property type="project" value="UniProtKB-KW"/>
</dbReference>
<keyword evidence="5" id="KW-0479">Metal-binding</keyword>
<evidence type="ECO:0000256" key="6">
    <source>
        <dbReference type="ARBA" id="ARBA00022741"/>
    </source>
</evidence>
<dbReference type="SUPFAM" id="SSF53623">
    <property type="entry name" value="MurD-like peptide ligases, catalytic domain"/>
    <property type="match status" value="1"/>
</dbReference>
<dbReference type="GO" id="GO:0004326">
    <property type="term" value="F:tetrahydrofolylpolyglutamate synthase activity"/>
    <property type="evidence" value="ECO:0007669"/>
    <property type="project" value="UniProtKB-EC"/>
</dbReference>
<sequence>MNDMDYRQALRYLDSLDFRGIKLGLANTESLLSALGDPQARYKIVHVAGTNGKGSTSAMISSILTCAGIKNGLYTSPHLETFRERIEVNGEMIGEDAAGKLVERVKKASEKNVALLPTYFEFVTAMAFERFAMEKVKVAVVEVGLGGRFDSTNIVEPSVSVITTIALDHMDRLGEDIKQIAGEKCGVIKRGKPVVSAVRDPEAAKVVLEKAGNKSSKAYMISKDFDCRRSMRTGQGEKFDFSSPEGDFEDIEVGLAGVQQIDNAASAIVAARLLRNDGIAPDDNAIRAGLATVRCRGRYETLTAWPNVILDGAHNPASASALCHTLIEREGPGRVDFIFGAMRDKDYGKMMRNLAPAAKSFTCYSPDAPRAEDPADLAAAQRDRSIPTSVIRRLDEVIRMIETAPAKTVFCVTGSFYTVGEIRVALRQTAMAGQRP</sequence>
<dbReference type="PROSITE" id="PS01012">
    <property type="entry name" value="FOLYLPOLYGLU_SYNT_2"/>
    <property type="match status" value="1"/>
</dbReference>
<comment type="subunit">
    <text evidence="3">Monomer.</text>
</comment>
<keyword evidence="8" id="KW-0460">Magnesium</keyword>
<dbReference type="InterPro" id="IPR004101">
    <property type="entry name" value="Mur_ligase_C"/>
</dbReference>
<evidence type="ECO:0000313" key="12">
    <source>
        <dbReference type="EMBL" id="VAX18347.1"/>
    </source>
</evidence>
<dbReference type="InterPro" id="IPR001645">
    <property type="entry name" value="Folylpolyglutamate_synth"/>
</dbReference>
<dbReference type="FunFam" id="3.40.1190.10:FF:000004">
    <property type="entry name" value="Dihydrofolate synthase/folylpolyglutamate synthase"/>
    <property type="match status" value="1"/>
</dbReference>
<dbReference type="Pfam" id="PF02875">
    <property type="entry name" value="Mur_ligase_C"/>
    <property type="match status" value="1"/>
</dbReference>
<evidence type="ECO:0000256" key="9">
    <source>
        <dbReference type="ARBA" id="ARBA00022909"/>
    </source>
</evidence>
<evidence type="ECO:0000256" key="2">
    <source>
        <dbReference type="ARBA" id="ARBA00008276"/>
    </source>
</evidence>
<dbReference type="PANTHER" id="PTHR11136">
    <property type="entry name" value="FOLYLPOLYGLUTAMATE SYNTHASE-RELATED"/>
    <property type="match status" value="1"/>
</dbReference>
<evidence type="ECO:0000259" key="11">
    <source>
        <dbReference type="Pfam" id="PF08245"/>
    </source>
</evidence>
<dbReference type="InterPro" id="IPR013221">
    <property type="entry name" value="Mur_ligase_cen"/>
</dbReference>
<dbReference type="EMBL" id="UOGA01000121">
    <property type="protein sequence ID" value="VAX18347.1"/>
    <property type="molecule type" value="Genomic_DNA"/>
</dbReference>
<feature type="domain" description="Mur ligase central" evidence="11">
    <location>
        <begin position="47"/>
        <end position="271"/>
    </location>
</feature>
<keyword evidence="7" id="KW-0067">ATP-binding</keyword>
<evidence type="ECO:0000256" key="3">
    <source>
        <dbReference type="ARBA" id="ARBA00011245"/>
    </source>
</evidence>
<comment type="cofactor">
    <cofactor evidence="1">
        <name>Mg(2+)</name>
        <dbReference type="ChEBI" id="CHEBI:18420"/>
    </cofactor>
</comment>
<protein>
    <submittedName>
        <fullName evidence="12">Dihydrofolate synthase @ Folylpolyglutamate synthase</fullName>
        <ecNumber evidence="12">6.3.2.12</ecNumber>
        <ecNumber evidence="12">6.3.2.17</ecNumber>
    </submittedName>
</protein>
<dbReference type="Gene3D" id="3.40.1190.10">
    <property type="entry name" value="Mur-like, catalytic domain"/>
    <property type="match status" value="1"/>
</dbReference>
<dbReference type="Gene3D" id="3.90.190.20">
    <property type="entry name" value="Mur ligase, C-terminal domain"/>
    <property type="match status" value="1"/>
</dbReference>
<dbReference type="EC" id="6.3.2.17" evidence="12"/>
<evidence type="ECO:0000256" key="7">
    <source>
        <dbReference type="ARBA" id="ARBA00022840"/>
    </source>
</evidence>
<dbReference type="PANTHER" id="PTHR11136:SF0">
    <property type="entry name" value="DIHYDROFOLATE SYNTHETASE-RELATED"/>
    <property type="match status" value="1"/>
</dbReference>
<dbReference type="AlphaFoldDB" id="A0A3B1CNP4"/>
<gene>
    <name evidence="12" type="ORF">MNBD_NITROSPINAE04-20</name>
</gene>
<dbReference type="SUPFAM" id="SSF53244">
    <property type="entry name" value="MurD-like peptide ligases, peptide-binding domain"/>
    <property type="match status" value="1"/>
</dbReference>
<dbReference type="GO" id="GO:0008841">
    <property type="term" value="F:dihydrofolate synthase activity"/>
    <property type="evidence" value="ECO:0007669"/>
    <property type="project" value="UniProtKB-EC"/>
</dbReference>
<dbReference type="InterPro" id="IPR036565">
    <property type="entry name" value="Mur-like_cat_sf"/>
</dbReference>
<dbReference type="Pfam" id="PF08245">
    <property type="entry name" value="Mur_ligase_M"/>
    <property type="match status" value="1"/>
</dbReference>
<dbReference type="PROSITE" id="PS01011">
    <property type="entry name" value="FOLYLPOLYGLU_SYNT_1"/>
    <property type="match status" value="1"/>
</dbReference>
<feature type="domain" description="Mur ligase C-terminal" evidence="10">
    <location>
        <begin position="297"/>
        <end position="416"/>
    </location>
</feature>
<dbReference type="NCBIfam" id="TIGR01499">
    <property type="entry name" value="folC"/>
    <property type="match status" value="1"/>
</dbReference>
<evidence type="ECO:0000256" key="1">
    <source>
        <dbReference type="ARBA" id="ARBA00001946"/>
    </source>
</evidence>
<reference evidence="12" key="1">
    <citation type="submission" date="2018-06" db="EMBL/GenBank/DDBJ databases">
        <authorList>
            <person name="Zhirakovskaya E."/>
        </authorList>
    </citation>
    <scope>NUCLEOTIDE SEQUENCE</scope>
</reference>
<dbReference type="InterPro" id="IPR036615">
    <property type="entry name" value="Mur_ligase_C_dom_sf"/>
</dbReference>
<evidence type="ECO:0000256" key="8">
    <source>
        <dbReference type="ARBA" id="ARBA00022842"/>
    </source>
</evidence>
<dbReference type="InterPro" id="IPR018109">
    <property type="entry name" value="Folylpolyglutamate_synth_CS"/>
</dbReference>
<keyword evidence="6" id="KW-0547">Nucleotide-binding</keyword>
<dbReference type="GO" id="GO:0005524">
    <property type="term" value="F:ATP binding"/>
    <property type="evidence" value="ECO:0007669"/>
    <property type="project" value="UniProtKB-KW"/>
</dbReference>
<accession>A0A3B1CNP4</accession>
<evidence type="ECO:0000259" key="10">
    <source>
        <dbReference type="Pfam" id="PF02875"/>
    </source>
</evidence>
<name>A0A3B1CNP4_9ZZZZ</name>